<sequence>KVENSLLKIQDNFALNFLGINLEVAIRLIYERSLL</sequence>
<feature type="non-terminal residue" evidence="2">
    <location>
        <position position="1"/>
    </location>
</feature>
<organism evidence="2">
    <name type="scientific">marine sediment metagenome</name>
    <dbReference type="NCBI Taxonomy" id="412755"/>
    <lineage>
        <taxon>unclassified sequences</taxon>
        <taxon>metagenomes</taxon>
        <taxon>ecological metagenomes</taxon>
    </lineage>
</organism>
<feature type="transmembrane region" description="Helical" evidence="1">
    <location>
        <begin position="13"/>
        <end position="30"/>
    </location>
</feature>
<dbReference type="AlphaFoldDB" id="X1T162"/>
<evidence type="ECO:0000313" key="2">
    <source>
        <dbReference type="EMBL" id="GAI85121.1"/>
    </source>
</evidence>
<keyword evidence="1" id="KW-1133">Transmembrane helix</keyword>
<dbReference type="EMBL" id="BARW01005996">
    <property type="protein sequence ID" value="GAI85121.1"/>
    <property type="molecule type" value="Genomic_DNA"/>
</dbReference>
<name>X1T162_9ZZZZ</name>
<comment type="caution">
    <text evidence="2">The sequence shown here is derived from an EMBL/GenBank/DDBJ whole genome shotgun (WGS) entry which is preliminary data.</text>
</comment>
<accession>X1T162</accession>
<evidence type="ECO:0000256" key="1">
    <source>
        <dbReference type="SAM" id="Phobius"/>
    </source>
</evidence>
<keyword evidence="1" id="KW-0812">Transmembrane</keyword>
<reference evidence="2" key="1">
    <citation type="journal article" date="2014" name="Front. Microbiol.">
        <title>High frequency of phylogenetically diverse reductive dehalogenase-homologous genes in deep subseafloor sedimentary metagenomes.</title>
        <authorList>
            <person name="Kawai M."/>
            <person name="Futagami T."/>
            <person name="Toyoda A."/>
            <person name="Takaki Y."/>
            <person name="Nishi S."/>
            <person name="Hori S."/>
            <person name="Arai W."/>
            <person name="Tsubouchi T."/>
            <person name="Morono Y."/>
            <person name="Uchiyama I."/>
            <person name="Ito T."/>
            <person name="Fujiyama A."/>
            <person name="Inagaki F."/>
            <person name="Takami H."/>
        </authorList>
    </citation>
    <scope>NUCLEOTIDE SEQUENCE</scope>
    <source>
        <strain evidence="2">Expedition CK06-06</strain>
    </source>
</reference>
<gene>
    <name evidence="2" type="ORF">S12H4_12528</name>
</gene>
<protein>
    <submittedName>
        <fullName evidence="2">Uncharacterized protein</fullName>
    </submittedName>
</protein>
<proteinExistence type="predicted"/>
<keyword evidence="1" id="KW-0472">Membrane</keyword>